<dbReference type="GO" id="GO:0005483">
    <property type="term" value="F:soluble NSF attachment protein activity"/>
    <property type="evidence" value="ECO:0007669"/>
    <property type="project" value="TreeGrafter"/>
</dbReference>
<evidence type="ECO:0000256" key="5">
    <source>
        <dbReference type="ARBA" id="ARBA00022927"/>
    </source>
</evidence>
<evidence type="ECO:0000256" key="8">
    <source>
        <dbReference type="ARBA" id="ARBA00042485"/>
    </source>
</evidence>
<evidence type="ECO:0000256" key="3">
    <source>
        <dbReference type="ARBA" id="ARBA00022448"/>
    </source>
</evidence>
<reference evidence="9" key="1">
    <citation type="submission" date="2021-04" db="EMBL/GenBank/DDBJ databases">
        <authorList>
            <consortium name="Molecular Ecology Group"/>
        </authorList>
    </citation>
    <scope>NUCLEOTIDE SEQUENCE</scope>
</reference>
<evidence type="ECO:0000313" key="9">
    <source>
        <dbReference type="EMBL" id="CAG5114474.1"/>
    </source>
</evidence>
<dbReference type="GO" id="GO:0006886">
    <property type="term" value="P:intracellular protein transport"/>
    <property type="evidence" value="ECO:0007669"/>
    <property type="project" value="InterPro"/>
</dbReference>
<accession>A0A8S3YD96</accession>
<dbReference type="PANTHER" id="PTHR13768:SF2">
    <property type="entry name" value="GAMMA-SOLUBLE NSF ATTACHMENT PROTEIN"/>
    <property type="match status" value="1"/>
</dbReference>
<gene>
    <name evidence="9" type="ORF">CUNI_LOCUS32</name>
</gene>
<dbReference type="GO" id="GO:0016192">
    <property type="term" value="P:vesicle-mediated transport"/>
    <property type="evidence" value="ECO:0007669"/>
    <property type="project" value="UniProtKB-KW"/>
</dbReference>
<dbReference type="Pfam" id="PF14938">
    <property type="entry name" value="SNAP"/>
    <property type="match status" value="1"/>
</dbReference>
<proteinExistence type="inferred from homology"/>
<dbReference type="AlphaFoldDB" id="A0A8S3YD96"/>
<protein>
    <recommendedName>
        <fullName evidence="7">Gamma-soluble NSF attachment protein</fullName>
    </recommendedName>
    <alternativeName>
        <fullName evidence="8">N-ethylmaleimide-sensitive factor attachment protein gamma</fullName>
    </alternativeName>
</protein>
<dbReference type="Gene3D" id="1.25.40.10">
    <property type="entry name" value="Tetratricopeptide repeat domain"/>
    <property type="match status" value="1"/>
</dbReference>
<keyword evidence="3" id="KW-0813">Transport</keyword>
<sequence length="362" mass="40310">MAATAVDKKLAESIASEHLRLADKCLKTSLFKWKPDHDGAAAEYLKAATVFRNAKAFDQAKESYIKVGELLKAVNSPFQAAKAYEQAGLLCKENEEFDEAVHWMELAALMFQEHGTPDTAALCLEKAAKMVEEDKPEKAIHLYTKASEVAEIENRPIQSAECIGKAARLQVKCFKFEDAIKSLCEEIRYWLEAENYVCINKVSMAVILLYLTGEEYVAADKFFRGCLNYPKFGTSEEAGALEELLRAYDDGDEETGQAVLDRPVFKSLDNVFAKLARDLTFPSGFCTSESAAATDCENLPAEEDGEEKELDPMKRNIMEEDEGEEKVAAVRSNIVEENEGGEKVALLRSNIIEEDELPPELC</sequence>
<keyword evidence="10" id="KW-1185">Reference proteome</keyword>
<comment type="caution">
    <text evidence="9">The sequence shown here is derived from an EMBL/GenBank/DDBJ whole genome shotgun (WGS) entry which is preliminary data.</text>
</comment>
<dbReference type="EMBL" id="CAJHNH020000001">
    <property type="protein sequence ID" value="CAG5114474.1"/>
    <property type="molecule type" value="Genomic_DNA"/>
</dbReference>
<dbReference type="GO" id="GO:0005774">
    <property type="term" value="C:vacuolar membrane"/>
    <property type="evidence" value="ECO:0007669"/>
    <property type="project" value="TreeGrafter"/>
</dbReference>
<evidence type="ECO:0000256" key="7">
    <source>
        <dbReference type="ARBA" id="ARBA00040047"/>
    </source>
</evidence>
<dbReference type="Proteomes" id="UP000678393">
    <property type="component" value="Unassembled WGS sequence"/>
</dbReference>
<dbReference type="SUPFAM" id="SSF48452">
    <property type="entry name" value="TPR-like"/>
    <property type="match status" value="1"/>
</dbReference>
<evidence type="ECO:0000256" key="4">
    <source>
        <dbReference type="ARBA" id="ARBA00022892"/>
    </source>
</evidence>
<evidence type="ECO:0000256" key="2">
    <source>
        <dbReference type="ARBA" id="ARBA00010050"/>
    </source>
</evidence>
<organism evidence="9 10">
    <name type="scientific">Candidula unifasciata</name>
    <dbReference type="NCBI Taxonomy" id="100452"/>
    <lineage>
        <taxon>Eukaryota</taxon>
        <taxon>Metazoa</taxon>
        <taxon>Spiralia</taxon>
        <taxon>Lophotrochozoa</taxon>
        <taxon>Mollusca</taxon>
        <taxon>Gastropoda</taxon>
        <taxon>Heterobranchia</taxon>
        <taxon>Euthyneura</taxon>
        <taxon>Panpulmonata</taxon>
        <taxon>Eupulmonata</taxon>
        <taxon>Stylommatophora</taxon>
        <taxon>Helicina</taxon>
        <taxon>Helicoidea</taxon>
        <taxon>Geomitridae</taxon>
        <taxon>Candidula</taxon>
    </lineage>
</organism>
<keyword evidence="6" id="KW-0472">Membrane</keyword>
<dbReference type="GO" id="GO:0019905">
    <property type="term" value="F:syntaxin binding"/>
    <property type="evidence" value="ECO:0007669"/>
    <property type="project" value="TreeGrafter"/>
</dbReference>
<name>A0A8S3YD96_9EUPU</name>
<keyword evidence="5" id="KW-0653">Protein transport</keyword>
<evidence type="ECO:0000256" key="1">
    <source>
        <dbReference type="ARBA" id="ARBA00004170"/>
    </source>
</evidence>
<evidence type="ECO:0000313" key="10">
    <source>
        <dbReference type="Proteomes" id="UP000678393"/>
    </source>
</evidence>
<dbReference type="GO" id="GO:0031201">
    <property type="term" value="C:SNARE complex"/>
    <property type="evidence" value="ECO:0007669"/>
    <property type="project" value="TreeGrafter"/>
</dbReference>
<dbReference type="InterPro" id="IPR011990">
    <property type="entry name" value="TPR-like_helical_dom_sf"/>
</dbReference>
<dbReference type="OrthoDB" id="26569at2759"/>
<keyword evidence="4" id="KW-0931">ER-Golgi transport</keyword>
<comment type="subcellular location">
    <subcellularLocation>
        <location evidence="1">Membrane</location>
        <topology evidence="1">Peripheral membrane protein</topology>
    </subcellularLocation>
</comment>
<dbReference type="PANTHER" id="PTHR13768">
    <property type="entry name" value="SOLUBLE NSF ATTACHMENT PROTEIN SNAP"/>
    <property type="match status" value="1"/>
</dbReference>
<evidence type="ECO:0000256" key="6">
    <source>
        <dbReference type="ARBA" id="ARBA00023136"/>
    </source>
</evidence>
<comment type="similarity">
    <text evidence="2">Belongs to the SNAP family.</text>
</comment>
<dbReference type="InterPro" id="IPR000744">
    <property type="entry name" value="NSF_attach"/>
</dbReference>